<feature type="domain" description="Sulfatase N-terminal" evidence="2">
    <location>
        <begin position="34"/>
        <end position="324"/>
    </location>
</feature>
<sequence>MGELSLKRIGFFLLLLGLASGQAQTAAGAAAKKPNILFCIADDASLVHMGAYGSTWVKTPAFDRVAKEGVLFLNAYTPNAKCSPSRACLLTGRNPWQLEEAANHWSNFPAKFGTFMEELGRNGYKTGFTGKGWGPGNPGQLNGKRRDLSGPAYNALKTKPPTGGISNLDYAANLEKFLDEKKAEQPFVFWFGAHEPHRQYQSGSGVAKGKKRLADIDKVPPYWPDNATVRNDMLDYAFEVEYFDAQLAKMLQMLEKRGELENTIIVVTSDNGMSFPRVKGHVYEAANHLPLAIMWKNGIKRPGRKIQDFVSFIDLAPTFMDLTQVTPGKSTMQPIQGRSLKPVLLSDKDGWVNKNNNYVLLGRERTDVGRPNDWGYPVRGIVKENFIYTINYEPDRWPAGNPETGFMDVDNSPTKTAALQTKDNPAQQYIWDLNFAKKPMEELYQFDKDPFSVKNIAPEASFAQVKKDLKAQLEKELKAQQDPRMFGKGDLFDQYKSANDKARGYYERFMKGEELPRSGGH</sequence>
<keyword evidence="1" id="KW-0732">Signal</keyword>
<name>A0A0H4VUS1_9BACT</name>
<evidence type="ECO:0000313" key="3">
    <source>
        <dbReference type="EMBL" id="AKQ47672.1"/>
    </source>
</evidence>
<feature type="signal peptide" evidence="1">
    <location>
        <begin position="1"/>
        <end position="25"/>
    </location>
</feature>
<protein>
    <submittedName>
        <fullName evidence="3">Heparan N-sulfatase</fullName>
    </submittedName>
</protein>
<dbReference type="STRING" id="1379910.TH63_11885"/>
<dbReference type="RefSeq" id="WP_053093866.1">
    <property type="nucleotide sequence ID" value="NZ_CP010777.1"/>
</dbReference>
<proteinExistence type="predicted"/>
<dbReference type="PATRIC" id="fig|1379910.4.peg.2577"/>
<dbReference type="CDD" id="cd16027">
    <property type="entry name" value="SGSH"/>
    <property type="match status" value="1"/>
</dbReference>
<dbReference type="OrthoDB" id="9789742at2"/>
<feature type="chain" id="PRO_5005212196" evidence="1">
    <location>
        <begin position="26"/>
        <end position="521"/>
    </location>
</feature>
<dbReference type="PANTHER" id="PTHR43751:SF1">
    <property type="entry name" value="SULFATASE ATSG-RELATED"/>
    <property type="match status" value="1"/>
</dbReference>
<gene>
    <name evidence="3" type="ORF">TH63_11885</name>
</gene>
<dbReference type="Gene3D" id="3.40.720.10">
    <property type="entry name" value="Alkaline Phosphatase, subunit A"/>
    <property type="match status" value="1"/>
</dbReference>
<evidence type="ECO:0000259" key="2">
    <source>
        <dbReference type="Pfam" id="PF00884"/>
    </source>
</evidence>
<dbReference type="InterPro" id="IPR052701">
    <property type="entry name" value="GAG_Ulvan_Degrading_Sulfatases"/>
</dbReference>
<reference evidence="3 4" key="1">
    <citation type="submission" date="2015-01" db="EMBL/GenBank/DDBJ databases">
        <title>Rufibacter sp./DG31D/ whole genome sequencing.</title>
        <authorList>
            <person name="Kim M.K."/>
            <person name="Srinivasan S."/>
            <person name="Lee J.-J."/>
        </authorList>
    </citation>
    <scope>NUCLEOTIDE SEQUENCE [LARGE SCALE GENOMIC DNA]</scope>
    <source>
        <strain evidence="3 4">DG31D</strain>
    </source>
</reference>
<keyword evidence="4" id="KW-1185">Reference proteome</keyword>
<accession>A0A0H4VUS1</accession>
<dbReference type="PANTHER" id="PTHR43751">
    <property type="entry name" value="SULFATASE"/>
    <property type="match status" value="1"/>
</dbReference>
<evidence type="ECO:0000313" key="4">
    <source>
        <dbReference type="Proteomes" id="UP000036458"/>
    </source>
</evidence>
<dbReference type="KEGG" id="ruf:TH63_11885"/>
<dbReference type="SUPFAM" id="SSF53649">
    <property type="entry name" value="Alkaline phosphatase-like"/>
    <property type="match status" value="1"/>
</dbReference>
<dbReference type="Proteomes" id="UP000036458">
    <property type="component" value="Chromosome"/>
</dbReference>
<organism evidence="3 4">
    <name type="scientific">Rufibacter radiotolerans</name>
    <dbReference type="NCBI Taxonomy" id="1379910"/>
    <lineage>
        <taxon>Bacteria</taxon>
        <taxon>Pseudomonadati</taxon>
        <taxon>Bacteroidota</taxon>
        <taxon>Cytophagia</taxon>
        <taxon>Cytophagales</taxon>
        <taxon>Hymenobacteraceae</taxon>
        <taxon>Rufibacter</taxon>
    </lineage>
</organism>
<dbReference type="AlphaFoldDB" id="A0A0H4VUS1"/>
<dbReference type="Pfam" id="PF00884">
    <property type="entry name" value="Sulfatase"/>
    <property type="match status" value="1"/>
</dbReference>
<dbReference type="InterPro" id="IPR017850">
    <property type="entry name" value="Alkaline_phosphatase_core_sf"/>
</dbReference>
<evidence type="ECO:0000256" key="1">
    <source>
        <dbReference type="SAM" id="SignalP"/>
    </source>
</evidence>
<dbReference type="EMBL" id="CP010777">
    <property type="protein sequence ID" value="AKQ47672.1"/>
    <property type="molecule type" value="Genomic_DNA"/>
</dbReference>
<dbReference type="InterPro" id="IPR000917">
    <property type="entry name" value="Sulfatase_N"/>
</dbReference>